<dbReference type="AlphaFoldDB" id="A0A0P7I1T5"/>
<proteinExistence type="predicted"/>
<sequence length="195" mass="22117">MDKRIYHGWRMYRCRVMCDGEIGVNHLRRPKWFPANSPINSTWITREEAARTLRLERNFEPQEANMNDVMIPAPTDLAGHIETLESEDETRAKLRKALVALGVTKAELCYNGSGDEGNIEEATLSTEQKAELSIPYDLHIRLTDWAWDFVCGYHSGFQDNDGGFGTLTWDMATGAITLDHNDNVIDSVQTLREGV</sequence>
<accession>A0A0P7I1T5</accession>
<organism evidence="2 3">
    <name type="scientific">Aliiroseovarius crassostreae</name>
    <dbReference type="NCBI Taxonomy" id="154981"/>
    <lineage>
        <taxon>Bacteria</taxon>
        <taxon>Pseudomonadati</taxon>
        <taxon>Pseudomonadota</taxon>
        <taxon>Alphaproteobacteria</taxon>
        <taxon>Rhodobacterales</taxon>
        <taxon>Paracoccaceae</taxon>
        <taxon>Aliiroseovarius</taxon>
    </lineage>
</organism>
<dbReference type="STRING" id="154981.AKJ29_01690"/>
<evidence type="ECO:0000313" key="2">
    <source>
        <dbReference type="EMBL" id="KPN62882.1"/>
    </source>
</evidence>
<dbReference type="Proteomes" id="UP000050471">
    <property type="component" value="Unassembled WGS sequence"/>
</dbReference>
<dbReference type="InterPro" id="IPR049243">
    <property type="entry name" value="DUF6878"/>
</dbReference>
<reference evidence="2 3" key="1">
    <citation type="submission" date="2015-09" db="EMBL/GenBank/DDBJ databases">
        <title>Draft genome sequence of Aliiroseovarius crassostreae CV919-312TSm, the causative agent of Roseovarius Oyster Disease (formerly Juvenile Oyster Disease).</title>
        <authorList>
            <person name="Kessner L."/>
            <person name="Spinard E."/>
            <person name="Nelson D."/>
        </authorList>
    </citation>
    <scope>NUCLEOTIDE SEQUENCE [LARGE SCALE GENOMIC DNA]</scope>
    <source>
        <strain evidence="2 3">CV919-312</strain>
    </source>
</reference>
<protein>
    <recommendedName>
        <fullName evidence="1">DUF6878 domain-containing protein</fullName>
    </recommendedName>
</protein>
<comment type="caution">
    <text evidence="2">The sequence shown here is derived from an EMBL/GenBank/DDBJ whole genome shotgun (WGS) entry which is preliminary data.</text>
</comment>
<dbReference type="EMBL" id="LKBA01000008">
    <property type="protein sequence ID" value="KPN62882.1"/>
    <property type="molecule type" value="Genomic_DNA"/>
</dbReference>
<keyword evidence="3" id="KW-1185">Reference proteome</keyword>
<evidence type="ECO:0000259" key="1">
    <source>
        <dbReference type="Pfam" id="PF21798"/>
    </source>
</evidence>
<dbReference type="OrthoDB" id="7847285at2"/>
<gene>
    <name evidence="2" type="ORF">AKJ29_01690</name>
</gene>
<name>A0A0P7I1T5_9RHOB</name>
<feature type="domain" description="DUF6878" evidence="1">
    <location>
        <begin position="142"/>
        <end position="187"/>
    </location>
</feature>
<dbReference type="RefSeq" id="WP_055190770.1">
    <property type="nucleotide sequence ID" value="NZ_FPBS01000060.1"/>
</dbReference>
<dbReference type="Pfam" id="PF21798">
    <property type="entry name" value="DUF6878"/>
    <property type="match status" value="1"/>
</dbReference>
<evidence type="ECO:0000313" key="3">
    <source>
        <dbReference type="Proteomes" id="UP000050471"/>
    </source>
</evidence>